<evidence type="ECO:0000313" key="3">
    <source>
        <dbReference type="EMBL" id="CAL6033696.1"/>
    </source>
</evidence>
<dbReference type="EMBL" id="CAXDID020000126">
    <property type="protein sequence ID" value="CAL6033696.1"/>
    <property type="molecule type" value="Genomic_DNA"/>
</dbReference>
<dbReference type="Proteomes" id="UP001642409">
    <property type="component" value="Unassembled WGS sequence"/>
</dbReference>
<keyword evidence="4" id="KW-1185">Reference proteome</keyword>
<organism evidence="2">
    <name type="scientific">Hexamita inflata</name>
    <dbReference type="NCBI Taxonomy" id="28002"/>
    <lineage>
        <taxon>Eukaryota</taxon>
        <taxon>Metamonada</taxon>
        <taxon>Diplomonadida</taxon>
        <taxon>Hexamitidae</taxon>
        <taxon>Hexamitinae</taxon>
        <taxon>Hexamita</taxon>
    </lineage>
</organism>
<name>A0AA86V652_9EUKA</name>
<gene>
    <name evidence="3" type="ORF">HINF_LOCUS35092</name>
    <name evidence="2" type="ORF">HINF_LOCUS65447</name>
</gene>
<evidence type="ECO:0000313" key="4">
    <source>
        <dbReference type="Proteomes" id="UP001642409"/>
    </source>
</evidence>
<evidence type="ECO:0000256" key="1">
    <source>
        <dbReference type="SAM" id="SignalP"/>
    </source>
</evidence>
<reference evidence="2" key="1">
    <citation type="submission" date="2023-06" db="EMBL/GenBank/DDBJ databases">
        <authorList>
            <person name="Kurt Z."/>
        </authorList>
    </citation>
    <scope>NUCLEOTIDE SEQUENCE</scope>
</reference>
<comment type="caution">
    <text evidence="2">The sequence shown here is derived from an EMBL/GenBank/DDBJ whole genome shotgun (WGS) entry which is preliminary data.</text>
</comment>
<protein>
    <submittedName>
        <fullName evidence="3">Hypothetical_protein</fullName>
    </submittedName>
</protein>
<dbReference type="EMBL" id="CATOUU010001180">
    <property type="protein sequence ID" value="CAI9977802.1"/>
    <property type="molecule type" value="Genomic_DNA"/>
</dbReference>
<sequence>MQYYLQYFLIFFLAHVPGIQLSTVTPNPSDPALPWASPSCLAPTPSRPGGARVPSSGSLTVSITLLRRNGAFMQIISDQAGVMKFGFFVSATARQHLWQEIK</sequence>
<dbReference type="AlphaFoldDB" id="A0AA86V652"/>
<feature type="chain" id="PRO_5041655865" evidence="1">
    <location>
        <begin position="22"/>
        <end position="102"/>
    </location>
</feature>
<reference evidence="3 4" key="2">
    <citation type="submission" date="2024-07" db="EMBL/GenBank/DDBJ databases">
        <authorList>
            <person name="Akdeniz Z."/>
        </authorList>
    </citation>
    <scope>NUCLEOTIDE SEQUENCE [LARGE SCALE GENOMIC DNA]</scope>
</reference>
<proteinExistence type="predicted"/>
<evidence type="ECO:0000313" key="2">
    <source>
        <dbReference type="EMBL" id="CAI9977802.1"/>
    </source>
</evidence>
<keyword evidence="1" id="KW-0732">Signal</keyword>
<accession>A0AA86V652</accession>
<feature type="signal peptide" evidence="1">
    <location>
        <begin position="1"/>
        <end position="21"/>
    </location>
</feature>